<accession>A0A4D7AKD7</accession>
<dbReference type="AlphaFoldDB" id="A0A4D7AKD7"/>
<dbReference type="EMBL" id="CP034413">
    <property type="protein sequence ID" value="QCI57948.1"/>
    <property type="molecule type" value="Genomic_DNA"/>
</dbReference>
<feature type="binding site" evidence="14">
    <location>
        <position position="204"/>
    </location>
    <ligand>
        <name>NAD(+)</name>
        <dbReference type="ChEBI" id="CHEBI:57540"/>
    </ligand>
</feature>
<keyword evidence="11 16" id="KW-0676">Redox-active center</keyword>
<evidence type="ECO:0000313" key="20">
    <source>
        <dbReference type="Proteomes" id="UP000298642"/>
    </source>
</evidence>
<dbReference type="KEGG" id="obj:EIO64_00835"/>
<evidence type="ECO:0000256" key="6">
    <source>
        <dbReference type="ARBA" id="ARBA00022630"/>
    </source>
</evidence>
<dbReference type="GO" id="GO:0050660">
    <property type="term" value="F:flavin adenine dinucleotide binding"/>
    <property type="evidence" value="ECO:0007669"/>
    <property type="project" value="InterPro"/>
</dbReference>
<comment type="catalytic activity">
    <reaction evidence="12 16">
        <text>N(6)-[(R)-dihydrolipoyl]-L-lysyl-[protein] + NAD(+) = N(6)-[(R)-lipoyl]-L-lysyl-[protein] + NADH + H(+)</text>
        <dbReference type="Rhea" id="RHEA:15045"/>
        <dbReference type="Rhea" id="RHEA-COMP:10474"/>
        <dbReference type="Rhea" id="RHEA-COMP:10475"/>
        <dbReference type="ChEBI" id="CHEBI:15378"/>
        <dbReference type="ChEBI" id="CHEBI:57540"/>
        <dbReference type="ChEBI" id="CHEBI:57945"/>
        <dbReference type="ChEBI" id="CHEBI:83099"/>
        <dbReference type="ChEBI" id="CHEBI:83100"/>
        <dbReference type="EC" id="1.8.1.4"/>
    </reaction>
</comment>
<dbReference type="GO" id="GO:0005737">
    <property type="term" value="C:cytoplasm"/>
    <property type="evidence" value="ECO:0007669"/>
    <property type="project" value="UniProtKB-SubCell"/>
</dbReference>
<protein>
    <recommendedName>
        <fullName evidence="4 16">Dihydrolipoyl dehydrogenase</fullName>
        <ecNumber evidence="3 16">1.8.1.4</ecNumber>
    </recommendedName>
</protein>
<evidence type="ECO:0000259" key="18">
    <source>
        <dbReference type="Pfam" id="PF07992"/>
    </source>
</evidence>
<evidence type="ECO:0000313" key="19">
    <source>
        <dbReference type="EMBL" id="QCI57948.1"/>
    </source>
</evidence>
<feature type="disulfide bond" description="Redox-active" evidence="15">
    <location>
        <begin position="40"/>
        <end position="45"/>
    </location>
</feature>
<dbReference type="PIRSF" id="PIRSF000350">
    <property type="entry name" value="Mercury_reductase_MerA"/>
    <property type="match status" value="1"/>
</dbReference>
<feature type="binding site" evidence="14">
    <location>
        <begin position="313"/>
        <end position="316"/>
    </location>
    <ligand>
        <name>FAD</name>
        <dbReference type="ChEBI" id="CHEBI:57692"/>
    </ligand>
</feature>
<feature type="domain" description="FAD/NAD(P)-binding" evidence="18">
    <location>
        <begin position="3"/>
        <end position="322"/>
    </location>
</feature>
<dbReference type="GO" id="GO:0004148">
    <property type="term" value="F:dihydrolipoyl dehydrogenase (NADH) activity"/>
    <property type="evidence" value="ECO:0007669"/>
    <property type="project" value="UniProtKB-EC"/>
</dbReference>
<feature type="binding site" evidence="14">
    <location>
        <position position="307"/>
    </location>
    <ligand>
        <name>FAD</name>
        <dbReference type="ChEBI" id="CHEBI:57692"/>
    </ligand>
</feature>
<feature type="active site" description="Proton acceptor" evidence="13">
    <location>
        <position position="440"/>
    </location>
</feature>
<dbReference type="InterPro" id="IPR006258">
    <property type="entry name" value="Lipoamide_DH"/>
</dbReference>
<dbReference type="InterPro" id="IPR016156">
    <property type="entry name" value="FAD/NAD-linked_Rdtase_dimer_sf"/>
</dbReference>
<dbReference type="Gene3D" id="3.50.50.60">
    <property type="entry name" value="FAD/NAD(P)-binding domain"/>
    <property type="match status" value="2"/>
</dbReference>
<dbReference type="FunFam" id="3.30.390.30:FF:000001">
    <property type="entry name" value="Dihydrolipoyl dehydrogenase"/>
    <property type="match status" value="1"/>
</dbReference>
<keyword evidence="8 16" id="KW-0560">Oxidoreductase</keyword>
<keyword evidence="9 14" id="KW-0520">NAD</keyword>
<evidence type="ECO:0000256" key="12">
    <source>
        <dbReference type="ARBA" id="ARBA00049187"/>
    </source>
</evidence>
<keyword evidence="7 14" id="KW-0274">FAD</keyword>
<dbReference type="PROSITE" id="PS00076">
    <property type="entry name" value="PYRIDINE_REDOX_1"/>
    <property type="match status" value="1"/>
</dbReference>
<sequence>MEYDIIVLGGGPGGYLAAERAGQAQKKVLCIEEAHLGGTCLNEGCIPTKTLLYSGKLYAHAKHSQAYGVHAKDVTLDHSAVIDRKEQVIRTLVGGVGATLKACHVDVVDAKGVITGRTADGCTVEAGGQTYTAKNLIIATGSSCAVPPIPGLKEGLASGFVLTNREMLALRELPQHLVVLGGGVIGLEMATYYAMADVDTTVVEMQDHIGGPSDRDMVKILQKNCEAEGMHFLLNAKVTEIREGSVIYEQGGKTCTLPADKVLLSIGRKPNTAGIGLENVGVLTERGAIVTDERMQTNVPGIYAVGDANGKAMLAHTAYREAEVAVNNILGKRDRMRYQAIPSVLYTVPELSSVGETEESAKAKGYDVKVVKLPMSYSGRYVAENQGGDGICKLVFDKRTKTLLGAQALANYSSEFIIAAGICMELELTVADMKEIVFPHPTVAEILREAICKY</sequence>
<feature type="binding site" evidence="14">
    <location>
        <position position="112"/>
    </location>
    <ligand>
        <name>FAD</name>
        <dbReference type="ChEBI" id="CHEBI:57692"/>
    </ligand>
</feature>
<evidence type="ECO:0000256" key="13">
    <source>
        <dbReference type="PIRSR" id="PIRSR000350-2"/>
    </source>
</evidence>
<dbReference type="Pfam" id="PF07992">
    <property type="entry name" value="Pyr_redox_2"/>
    <property type="match status" value="1"/>
</dbReference>
<comment type="cofactor">
    <cofactor evidence="14 16">
        <name>FAD</name>
        <dbReference type="ChEBI" id="CHEBI:57692"/>
    </cofactor>
    <text evidence="14 16">Binds 1 FAD per subunit.</text>
</comment>
<comment type="miscellaneous">
    <text evidence="16">The active site is a redox-active disulfide bond.</text>
</comment>
<comment type="subcellular location">
    <subcellularLocation>
        <location evidence="1">Cytoplasm</location>
    </subcellularLocation>
</comment>
<feature type="binding site" evidence="14">
    <location>
        <position position="49"/>
    </location>
    <ligand>
        <name>FAD</name>
        <dbReference type="ChEBI" id="CHEBI:57692"/>
    </ligand>
</feature>
<dbReference type="NCBIfam" id="TIGR01350">
    <property type="entry name" value="lipoamide_DH"/>
    <property type="match status" value="1"/>
</dbReference>
<proteinExistence type="inferred from homology"/>
<feature type="binding site" evidence="14">
    <location>
        <begin position="140"/>
        <end position="142"/>
    </location>
    <ligand>
        <name>FAD</name>
        <dbReference type="ChEBI" id="CHEBI:57692"/>
    </ligand>
</feature>
<dbReference type="PANTHER" id="PTHR22912:SF217">
    <property type="entry name" value="DIHYDROLIPOYL DEHYDROGENASE"/>
    <property type="match status" value="1"/>
</dbReference>
<organism evidence="19 20">
    <name type="scientific">Dysosmobacter welbionis</name>
    <dbReference type="NCBI Taxonomy" id="2093857"/>
    <lineage>
        <taxon>Bacteria</taxon>
        <taxon>Bacillati</taxon>
        <taxon>Bacillota</taxon>
        <taxon>Clostridia</taxon>
        <taxon>Eubacteriales</taxon>
        <taxon>Oscillospiraceae</taxon>
        <taxon>Dysosmobacter</taxon>
    </lineage>
</organism>
<feature type="binding site" evidence="14">
    <location>
        <position position="267"/>
    </location>
    <ligand>
        <name>NAD(+)</name>
        <dbReference type="ChEBI" id="CHEBI:57540"/>
    </ligand>
</feature>
<evidence type="ECO:0000256" key="3">
    <source>
        <dbReference type="ARBA" id="ARBA00012608"/>
    </source>
</evidence>
<feature type="domain" description="Pyridine nucleotide-disulphide oxidoreductase dimerisation" evidence="17">
    <location>
        <begin position="341"/>
        <end position="450"/>
    </location>
</feature>
<dbReference type="InterPro" id="IPR004099">
    <property type="entry name" value="Pyr_nucl-diS_OxRdtase_dimer"/>
</dbReference>
<reference evidence="20" key="1">
    <citation type="submission" date="2018-12" db="EMBL/GenBank/DDBJ databases">
        <title>Dusodibacter welbiota gen. nov., sp. nov., isolated from human faeces and emended description of the Oscillibacter genus.</title>
        <authorList>
            <person name="Le Roy T."/>
            <person name="Van der Smissen P."/>
            <person name="Delzenne N."/>
            <person name="Muccioli G."/>
            <person name="Collet J.F."/>
            <person name="Cani P.D."/>
        </authorList>
    </citation>
    <scope>NUCLEOTIDE SEQUENCE [LARGE SCALE GENOMIC DNA]</scope>
    <source>
        <strain evidence="20">J115</strain>
    </source>
</reference>
<evidence type="ECO:0000256" key="10">
    <source>
        <dbReference type="ARBA" id="ARBA00023157"/>
    </source>
</evidence>
<evidence type="ECO:0000256" key="9">
    <source>
        <dbReference type="ARBA" id="ARBA00023027"/>
    </source>
</evidence>
<evidence type="ECO:0000256" key="2">
    <source>
        <dbReference type="ARBA" id="ARBA00007532"/>
    </source>
</evidence>
<dbReference type="PANTHER" id="PTHR22912">
    <property type="entry name" value="DISULFIDE OXIDOREDUCTASE"/>
    <property type="match status" value="1"/>
</dbReference>
<comment type="similarity">
    <text evidence="2 16">Belongs to the class-I pyridine nucleotide-disulfide oxidoreductase family.</text>
</comment>
<evidence type="ECO:0000256" key="11">
    <source>
        <dbReference type="ARBA" id="ARBA00023284"/>
    </source>
</evidence>
<dbReference type="Pfam" id="PF02852">
    <property type="entry name" value="Pyr_redox_dim"/>
    <property type="match status" value="1"/>
</dbReference>
<dbReference type="RefSeq" id="WP_136890680.1">
    <property type="nucleotide sequence ID" value="NZ_CP034413.3"/>
</dbReference>
<dbReference type="InterPro" id="IPR001100">
    <property type="entry name" value="Pyr_nuc-diS_OxRdtase"/>
</dbReference>
<dbReference type="GO" id="GO:0006103">
    <property type="term" value="P:2-oxoglutarate metabolic process"/>
    <property type="evidence" value="ECO:0007669"/>
    <property type="project" value="TreeGrafter"/>
</dbReference>
<dbReference type="InterPro" id="IPR050151">
    <property type="entry name" value="Class-I_Pyr_Nuc-Dis_Oxidored"/>
</dbReference>
<evidence type="ECO:0000256" key="7">
    <source>
        <dbReference type="ARBA" id="ARBA00022827"/>
    </source>
</evidence>
<dbReference type="EC" id="1.8.1.4" evidence="3 16"/>
<evidence type="ECO:0000259" key="17">
    <source>
        <dbReference type="Pfam" id="PF02852"/>
    </source>
</evidence>
<name>A0A4D7AKD7_9FIRM</name>
<keyword evidence="14" id="KW-0547">Nucleotide-binding</keyword>
<evidence type="ECO:0000256" key="16">
    <source>
        <dbReference type="RuleBase" id="RU003692"/>
    </source>
</evidence>
<dbReference type="InterPro" id="IPR023753">
    <property type="entry name" value="FAD/NAD-binding_dom"/>
</dbReference>
<evidence type="ECO:0000256" key="4">
    <source>
        <dbReference type="ARBA" id="ARBA00016961"/>
    </source>
</evidence>
<dbReference type="PRINTS" id="PR00368">
    <property type="entry name" value="FADPNR"/>
</dbReference>
<feature type="binding site" evidence="14">
    <location>
        <begin position="181"/>
        <end position="188"/>
    </location>
    <ligand>
        <name>NAD(+)</name>
        <dbReference type="ChEBI" id="CHEBI:57540"/>
    </ligand>
</feature>
<dbReference type="Proteomes" id="UP000298642">
    <property type="component" value="Chromosome"/>
</dbReference>
<evidence type="ECO:0000256" key="1">
    <source>
        <dbReference type="ARBA" id="ARBA00004496"/>
    </source>
</evidence>
<evidence type="ECO:0000256" key="15">
    <source>
        <dbReference type="PIRSR" id="PIRSR000350-4"/>
    </source>
</evidence>
<keyword evidence="10" id="KW-1015">Disulfide bond</keyword>
<dbReference type="PRINTS" id="PR00411">
    <property type="entry name" value="PNDRDTASEI"/>
</dbReference>
<dbReference type="SUPFAM" id="SSF55424">
    <property type="entry name" value="FAD/NAD-linked reductases, dimerisation (C-terminal) domain"/>
    <property type="match status" value="1"/>
</dbReference>
<dbReference type="InterPro" id="IPR012999">
    <property type="entry name" value="Pyr_OxRdtase_I_AS"/>
</dbReference>
<dbReference type="InterPro" id="IPR036188">
    <property type="entry name" value="FAD/NAD-bd_sf"/>
</dbReference>
<evidence type="ECO:0000256" key="14">
    <source>
        <dbReference type="PIRSR" id="PIRSR000350-3"/>
    </source>
</evidence>
<keyword evidence="5" id="KW-0963">Cytoplasm</keyword>
<dbReference type="SUPFAM" id="SSF51905">
    <property type="entry name" value="FAD/NAD(P)-binding domain"/>
    <property type="match status" value="1"/>
</dbReference>
<keyword evidence="20" id="KW-1185">Reference proteome</keyword>
<evidence type="ECO:0000256" key="8">
    <source>
        <dbReference type="ARBA" id="ARBA00023002"/>
    </source>
</evidence>
<dbReference type="Gene3D" id="3.30.390.30">
    <property type="match status" value="1"/>
</dbReference>
<keyword evidence="6 16" id="KW-0285">Flavoprotein</keyword>
<gene>
    <name evidence="19" type="primary">lpdA</name>
    <name evidence="19" type="ORF">EIO64_00835</name>
</gene>
<evidence type="ECO:0000256" key="5">
    <source>
        <dbReference type="ARBA" id="ARBA00022490"/>
    </source>
</evidence>